<dbReference type="OrthoDB" id="1305241at2"/>
<sequence>MCKNSLKIYNEKLMYFVRTIENDSHVELQAEKLKVGEKERFKNEIMVEFGELTIKIEESIEKEIFFDDLENLEKLVNEVLGLVPGFFDNFILYKDIFFAIIYQLREKSELGIEAIDLKENFQLFSIDNFNQDFFVFDKDYIEKSFLIIRNKNKNEIEEFLENVNISLNFYLLDSLDFNREYNSDTFCLINNENKIIEDNNIKIEKLKTIVMLNKISNGEIIHTEDNYEKIPSVTSEIDWSMGEEYEQFKDAIYILSEYNMQTNVLDKYVKIYQVIENFMYKKSICELVNNTNPSLFSIRKFQNLFAAVNSNELVALQNFMKAVFEKNYKQQISFKSFILDYWETFLTNNDENQVSEALKVLGINHSQNDINGDNIKKFFTKIIYYLRNAIVHNKETEFHLFYGNLWEYAGLRAILKELLIPLLEEIVFYLLINKNDIIWYDKKQLLLYE</sequence>
<evidence type="ECO:0000313" key="1">
    <source>
        <dbReference type="EMBL" id="GEK60195.1"/>
    </source>
</evidence>
<dbReference type="RefSeq" id="WP_094909104.1">
    <property type="nucleotide sequence ID" value="NZ_BJUN01000034.1"/>
</dbReference>
<evidence type="ECO:0008006" key="3">
    <source>
        <dbReference type="Google" id="ProtNLM"/>
    </source>
</evidence>
<gene>
    <name evidence="1" type="ORF">MHA01_31000</name>
</gene>
<proteinExistence type="predicted"/>
<accession>A0A510Y9Z2</accession>
<evidence type="ECO:0000313" key="2">
    <source>
        <dbReference type="Proteomes" id="UP000321051"/>
    </source>
</evidence>
<protein>
    <recommendedName>
        <fullName evidence="3">Apea-like HEPN domain-containing protein</fullName>
    </recommendedName>
</protein>
<name>A0A510Y9Z2_MARHA</name>
<dbReference type="AlphaFoldDB" id="A0A510Y9Z2"/>
<keyword evidence="2" id="KW-1185">Reference proteome</keyword>
<reference evidence="1 2" key="1">
    <citation type="submission" date="2019-07" db="EMBL/GenBank/DDBJ databases">
        <title>Whole genome shotgun sequence of Marinococcus halophilus NBRC 102359.</title>
        <authorList>
            <person name="Hosoyama A."/>
            <person name="Uohara A."/>
            <person name="Ohji S."/>
            <person name="Ichikawa N."/>
        </authorList>
    </citation>
    <scope>NUCLEOTIDE SEQUENCE [LARGE SCALE GENOMIC DNA]</scope>
    <source>
        <strain evidence="1 2">NBRC 102359</strain>
    </source>
</reference>
<dbReference type="EMBL" id="BJUN01000034">
    <property type="protein sequence ID" value="GEK60195.1"/>
    <property type="molecule type" value="Genomic_DNA"/>
</dbReference>
<organism evidence="1 2">
    <name type="scientific">Marinococcus halophilus</name>
    <dbReference type="NCBI Taxonomy" id="1371"/>
    <lineage>
        <taxon>Bacteria</taxon>
        <taxon>Bacillati</taxon>
        <taxon>Bacillota</taxon>
        <taxon>Bacilli</taxon>
        <taxon>Bacillales</taxon>
        <taxon>Bacillaceae</taxon>
        <taxon>Marinococcus</taxon>
    </lineage>
</organism>
<comment type="caution">
    <text evidence="1">The sequence shown here is derived from an EMBL/GenBank/DDBJ whole genome shotgun (WGS) entry which is preliminary data.</text>
</comment>
<dbReference type="Proteomes" id="UP000321051">
    <property type="component" value="Unassembled WGS sequence"/>
</dbReference>